<reference evidence="2" key="1">
    <citation type="journal article" date="2020" name="Gigascience">
        <title>An improved pig reference genome sequence to enable pig genetics and genomics research.</title>
        <authorList>
            <person name="Warr A."/>
            <person name="Affara N."/>
            <person name="Aken B."/>
            <person name="Beiki H."/>
            <person name="Bickhart D.M."/>
            <person name="Billis K."/>
            <person name="Chow W."/>
            <person name="Eory L."/>
            <person name="Finlayson H.A."/>
            <person name="Flicek P."/>
            <person name="Giron C.G."/>
            <person name="Griffin D.K."/>
            <person name="Hall R."/>
            <person name="Hannum G."/>
            <person name="Hourlier T."/>
            <person name="Howe K."/>
            <person name="Hume D.A."/>
            <person name="Izuogu O."/>
            <person name="Kim K."/>
            <person name="Koren S."/>
            <person name="Liu H."/>
            <person name="Manchanda N."/>
            <person name="Martin F.J."/>
            <person name="Nonneman D.J."/>
            <person name="O'Connor R.E."/>
            <person name="Phillippy A.M."/>
            <person name="Rohrer G.A."/>
            <person name="Rosen B.D."/>
            <person name="Rund L.A."/>
            <person name="Sargent C.A."/>
            <person name="Schook L.B."/>
            <person name="Schroeder S.G."/>
            <person name="Schwartz A.S."/>
            <person name="Skinner B.M."/>
            <person name="Talbot R."/>
            <person name="Tseng E."/>
            <person name="Tuggle C.K."/>
            <person name="Watson M."/>
            <person name="Smith T.P.L."/>
            <person name="Archibald A.L."/>
        </authorList>
    </citation>
    <scope>NUCLEOTIDE SEQUENCE [LARGE SCALE GENOMIC DNA]</scope>
    <source>
        <strain evidence="2">Duroc</strain>
    </source>
</reference>
<evidence type="ECO:0000313" key="3">
    <source>
        <dbReference type="Proteomes" id="UP000008227"/>
    </source>
</evidence>
<proteinExistence type="predicted"/>
<name>A0A8W4F7R6_PIG</name>
<feature type="region of interest" description="Disordered" evidence="1">
    <location>
        <begin position="1"/>
        <end position="34"/>
    </location>
</feature>
<protein>
    <submittedName>
        <fullName evidence="2">Uncharacterized protein</fullName>
    </submittedName>
</protein>
<evidence type="ECO:0000256" key="1">
    <source>
        <dbReference type="SAM" id="MobiDB-lite"/>
    </source>
</evidence>
<reference evidence="2" key="2">
    <citation type="submission" date="2025-08" db="UniProtKB">
        <authorList>
            <consortium name="Ensembl"/>
        </authorList>
    </citation>
    <scope>IDENTIFICATION</scope>
</reference>
<sequence>MGRPHAISYPSAPRVSPASLKERQENALKKKKKTTSRSTIDLAKHLCNVSMECDELWENKVHDEVFRLCHKICWCLRYWPCNMGAICDFL</sequence>
<reference evidence="2" key="3">
    <citation type="submission" date="2025-09" db="UniProtKB">
        <authorList>
            <consortium name="Ensembl"/>
        </authorList>
    </citation>
    <scope>IDENTIFICATION</scope>
</reference>
<evidence type="ECO:0000313" key="2">
    <source>
        <dbReference type="Ensembl" id="ENSSSCP00000075289.1"/>
    </source>
</evidence>
<keyword evidence="3" id="KW-1185">Reference proteome</keyword>
<accession>A0A8W4F7R6</accession>
<dbReference type="Proteomes" id="UP000008227">
    <property type="component" value="Chromosome 9"/>
</dbReference>
<dbReference type="AlphaFoldDB" id="A0A8W4F7R6"/>
<organism evidence="2 3">
    <name type="scientific">Sus scrofa</name>
    <name type="common">Pig</name>
    <dbReference type="NCBI Taxonomy" id="9823"/>
    <lineage>
        <taxon>Eukaryota</taxon>
        <taxon>Metazoa</taxon>
        <taxon>Chordata</taxon>
        <taxon>Craniata</taxon>
        <taxon>Vertebrata</taxon>
        <taxon>Euteleostomi</taxon>
        <taxon>Mammalia</taxon>
        <taxon>Eutheria</taxon>
        <taxon>Laurasiatheria</taxon>
        <taxon>Artiodactyla</taxon>
        <taxon>Suina</taxon>
        <taxon>Suidae</taxon>
        <taxon>Sus</taxon>
    </lineage>
</organism>
<dbReference type="Ensembl" id="ENSSSCT00000046066.2">
    <property type="protein sequence ID" value="ENSSSCP00000075289.1"/>
    <property type="gene ID" value="ENSSSCG00000039361.2"/>
</dbReference>